<evidence type="ECO:0000313" key="2">
    <source>
        <dbReference type="Proteomes" id="UP000593566"/>
    </source>
</evidence>
<dbReference type="GeneID" id="59335479"/>
<name>A0A8H6FI59_9LECA</name>
<protein>
    <submittedName>
        <fullName evidence="1">Uncharacterized protein</fullName>
    </submittedName>
</protein>
<comment type="caution">
    <text evidence="1">The sequence shown here is derived from an EMBL/GenBank/DDBJ whole genome shotgun (WGS) entry which is preliminary data.</text>
</comment>
<proteinExistence type="predicted"/>
<organism evidence="1 2">
    <name type="scientific">Letharia lupina</name>
    <dbReference type="NCBI Taxonomy" id="560253"/>
    <lineage>
        <taxon>Eukaryota</taxon>
        <taxon>Fungi</taxon>
        <taxon>Dikarya</taxon>
        <taxon>Ascomycota</taxon>
        <taxon>Pezizomycotina</taxon>
        <taxon>Lecanoromycetes</taxon>
        <taxon>OSLEUM clade</taxon>
        <taxon>Lecanoromycetidae</taxon>
        <taxon>Lecanorales</taxon>
        <taxon>Lecanorineae</taxon>
        <taxon>Parmeliaceae</taxon>
        <taxon>Letharia</taxon>
    </lineage>
</organism>
<dbReference type="Proteomes" id="UP000593566">
    <property type="component" value="Unassembled WGS sequence"/>
</dbReference>
<dbReference type="EMBL" id="JACCJB010000003">
    <property type="protein sequence ID" value="KAF6228966.1"/>
    <property type="molecule type" value="Genomic_DNA"/>
</dbReference>
<evidence type="ECO:0000313" key="1">
    <source>
        <dbReference type="EMBL" id="KAF6228966.1"/>
    </source>
</evidence>
<keyword evidence="2" id="KW-1185">Reference proteome</keyword>
<dbReference type="AlphaFoldDB" id="A0A8H6FI59"/>
<sequence>MSLTEVAPTQFELLRVILSAFHLPPGISALHMQSGIQVSLPKSEAGAPTQFKAIVSDCTNKNLLLKSFYDAKVRGKVFDRTKCVLSTLADNGISRCAFTSTFGMMQGQSWLNDQTAPQFKVDGLSRVPFMHQGYFFSPGFLICNHIFCRQEYETQFVAILSLDFLWEYFIRAQFHKKGWMIQLPPPPLV</sequence>
<dbReference type="RefSeq" id="XP_037156608.1">
    <property type="nucleotide sequence ID" value="XM_037297973.1"/>
</dbReference>
<reference evidence="1 2" key="1">
    <citation type="journal article" date="2020" name="Genomics">
        <title>Complete, high-quality genomes from long-read metagenomic sequencing of two wolf lichen thalli reveals enigmatic genome architecture.</title>
        <authorList>
            <person name="McKenzie S.K."/>
            <person name="Walston R.F."/>
            <person name="Allen J.L."/>
        </authorList>
    </citation>
    <scope>NUCLEOTIDE SEQUENCE [LARGE SCALE GENOMIC DNA]</scope>
    <source>
        <strain evidence="1">WasteWater1</strain>
    </source>
</reference>
<accession>A0A8H6FI59</accession>
<gene>
    <name evidence="1" type="ORF">HO133_007079</name>
</gene>